<dbReference type="AlphaFoldDB" id="A0A376MA20"/>
<evidence type="ECO:0000259" key="1">
    <source>
        <dbReference type="Pfam" id="PF08388"/>
    </source>
</evidence>
<keyword evidence="2" id="KW-0695">RNA-directed DNA polymerase</keyword>
<accession>A0A376MA20</accession>
<dbReference type="EC" id="2.7.7.49" evidence="2"/>
<keyword evidence="2" id="KW-0808">Transferase</keyword>
<dbReference type="EMBL" id="UGAK01000003">
    <property type="protein sequence ID" value="STF94814.1"/>
    <property type="molecule type" value="Genomic_DNA"/>
</dbReference>
<name>A0A376MA20_ECOLX</name>
<reference evidence="2 3" key="1">
    <citation type="submission" date="2018-06" db="EMBL/GenBank/DDBJ databases">
        <authorList>
            <consortium name="Pathogen Informatics"/>
            <person name="Doyle S."/>
        </authorList>
    </citation>
    <scope>NUCLEOTIDE SEQUENCE [LARGE SCALE GENOMIC DNA]</scope>
    <source>
        <strain evidence="2 3">NCTC7927</strain>
    </source>
</reference>
<proteinExistence type="predicted"/>
<keyword evidence="2" id="KW-0548">Nucleotidyltransferase</keyword>
<dbReference type="GO" id="GO:0003964">
    <property type="term" value="F:RNA-directed DNA polymerase activity"/>
    <property type="evidence" value="ECO:0007669"/>
    <property type="project" value="UniProtKB-KW"/>
</dbReference>
<feature type="domain" description="Group II intron maturase-specific" evidence="1">
    <location>
        <begin position="3"/>
        <end position="81"/>
    </location>
</feature>
<organism evidence="2 3">
    <name type="scientific">Escherichia coli</name>
    <dbReference type="NCBI Taxonomy" id="562"/>
    <lineage>
        <taxon>Bacteria</taxon>
        <taxon>Pseudomonadati</taxon>
        <taxon>Pseudomonadota</taxon>
        <taxon>Gammaproteobacteria</taxon>
        <taxon>Enterobacterales</taxon>
        <taxon>Enterobacteriaceae</taxon>
        <taxon>Escherichia</taxon>
    </lineage>
</organism>
<evidence type="ECO:0000313" key="2">
    <source>
        <dbReference type="EMBL" id="STF94814.1"/>
    </source>
</evidence>
<protein>
    <submittedName>
        <fullName evidence="2">RNA-directed DNA polymerase (Group II intron maturase)</fullName>
        <ecNumber evidence="2">2.7.7.49</ecNumber>
    </submittedName>
</protein>
<dbReference type="Pfam" id="PF08388">
    <property type="entry name" value="GIIM"/>
    <property type="match status" value="1"/>
</dbReference>
<evidence type="ECO:0000313" key="3">
    <source>
        <dbReference type="Proteomes" id="UP000254043"/>
    </source>
</evidence>
<sequence length="149" mass="17531">MNLKNFLHKIRSIIEKNKASPAWLLISQLNPVIRGWVNYHRHVLAKKMFRYIDHQIWLKVWQWCVRRHPKKGKRWIRNKYFTYLTLSCYIQIAIDSYTVVKPALSKRAYKGLSGVPGNRYAPFLGEGSPAMNCPYPTSTRNFKMIFAGS</sequence>
<dbReference type="Proteomes" id="UP000254043">
    <property type="component" value="Unassembled WGS sequence"/>
</dbReference>
<gene>
    <name evidence="2" type="ORF">NCTC7927_03689</name>
</gene>
<dbReference type="InterPro" id="IPR013597">
    <property type="entry name" value="Mat_intron_G2"/>
</dbReference>